<dbReference type="AlphaFoldDB" id="A0A0M6ZBL0"/>
<evidence type="ECO:0000256" key="3">
    <source>
        <dbReference type="ARBA" id="ARBA00022475"/>
    </source>
</evidence>
<evidence type="ECO:0000313" key="12">
    <source>
        <dbReference type="Proteomes" id="UP000049983"/>
    </source>
</evidence>
<accession>A0A0M6ZBL0</accession>
<comment type="subcellular location">
    <subcellularLocation>
        <location evidence="1 9">Cell inner membrane</location>
        <topology evidence="1 9">Multi-pass membrane protein</topology>
    </subcellularLocation>
</comment>
<feature type="transmembrane region" description="Helical" evidence="9">
    <location>
        <begin position="184"/>
        <end position="206"/>
    </location>
</feature>
<dbReference type="STRING" id="311410.LA5095_03384"/>
<feature type="domain" description="Tripartite ATP-independent periplasmic transporters DctQ component" evidence="10">
    <location>
        <begin position="122"/>
        <end position="255"/>
    </location>
</feature>
<evidence type="ECO:0000256" key="9">
    <source>
        <dbReference type="RuleBase" id="RU369079"/>
    </source>
</evidence>
<dbReference type="GO" id="GO:0022857">
    <property type="term" value="F:transmembrane transporter activity"/>
    <property type="evidence" value="ECO:0007669"/>
    <property type="project" value="UniProtKB-UniRule"/>
</dbReference>
<evidence type="ECO:0000256" key="7">
    <source>
        <dbReference type="ARBA" id="ARBA00023136"/>
    </source>
</evidence>
<feature type="transmembrane region" description="Helical" evidence="9">
    <location>
        <begin position="146"/>
        <end position="163"/>
    </location>
</feature>
<dbReference type="OrthoDB" id="4250245at2"/>
<dbReference type="GeneID" id="97671949"/>
<evidence type="ECO:0000256" key="6">
    <source>
        <dbReference type="ARBA" id="ARBA00022989"/>
    </source>
</evidence>
<evidence type="ECO:0000313" key="11">
    <source>
        <dbReference type="EMBL" id="CTQ76232.1"/>
    </source>
</evidence>
<keyword evidence="2 9" id="KW-0813">Transport</keyword>
<reference evidence="12" key="1">
    <citation type="submission" date="2015-07" db="EMBL/GenBank/DDBJ databases">
        <authorList>
            <person name="Rodrigo-Torres Lidia"/>
            <person name="Arahal R.David."/>
        </authorList>
    </citation>
    <scope>NUCLEOTIDE SEQUENCE [LARGE SCALE GENOMIC DNA]</scope>
    <source>
        <strain evidence="12">CECT 5096</strain>
    </source>
</reference>
<name>A0A0M6ZBL0_9HYPH</name>
<feature type="transmembrane region" description="Helical" evidence="9">
    <location>
        <begin position="71"/>
        <end position="92"/>
    </location>
</feature>
<evidence type="ECO:0000259" key="10">
    <source>
        <dbReference type="Pfam" id="PF04290"/>
    </source>
</evidence>
<sequence>MAKQKPGGLREWVIPVAFAICAGWVIWHGPAYILDFFPHENESMTAQITELHERKDVSSGMSGLFGGTMDFIDWAALLLLPVLLVVGMRSVVHAQMEYADYTRFDYFALFIGRVVMLLIIIMTLVMLYEVFLRYVIEAPTKWANELTLWIAGFVFLLSGLYAMQQRCHIRIFILYDILPRPLRHACDIISVALICLFAFLLVFGSYNQVFGIKFHRWEMFGTAFDPPIPATIQPMILIVVVLVALQSVANLIADWNKQPAEMEEPDIIDEEELEAIKKSVGAK</sequence>
<dbReference type="PANTHER" id="PTHR35011">
    <property type="entry name" value="2,3-DIKETO-L-GULONATE TRAP TRANSPORTER SMALL PERMEASE PROTEIN YIAM"/>
    <property type="match status" value="1"/>
</dbReference>
<dbReference type="PANTHER" id="PTHR35011:SF4">
    <property type="entry name" value="SLL1102 PROTEIN"/>
    <property type="match status" value="1"/>
</dbReference>
<dbReference type="EMBL" id="CXWC01000013">
    <property type="protein sequence ID" value="CTQ76232.1"/>
    <property type="molecule type" value="Genomic_DNA"/>
</dbReference>
<dbReference type="InterPro" id="IPR055348">
    <property type="entry name" value="DctQ"/>
</dbReference>
<keyword evidence="5 9" id="KW-0812">Transmembrane</keyword>
<evidence type="ECO:0000256" key="8">
    <source>
        <dbReference type="ARBA" id="ARBA00038436"/>
    </source>
</evidence>
<keyword evidence="3" id="KW-1003">Cell membrane</keyword>
<keyword evidence="6 9" id="KW-1133">Transmembrane helix</keyword>
<gene>
    <name evidence="11" type="ORF">LA5096_04666</name>
</gene>
<dbReference type="Pfam" id="PF04290">
    <property type="entry name" value="DctQ"/>
    <property type="match status" value="1"/>
</dbReference>
<evidence type="ECO:0000256" key="1">
    <source>
        <dbReference type="ARBA" id="ARBA00004429"/>
    </source>
</evidence>
<comment type="function">
    <text evidence="9">Part of the tripartite ATP-independent periplasmic (TRAP) transport system.</text>
</comment>
<keyword evidence="4 9" id="KW-0997">Cell inner membrane</keyword>
<evidence type="ECO:0000256" key="5">
    <source>
        <dbReference type="ARBA" id="ARBA00022692"/>
    </source>
</evidence>
<feature type="transmembrane region" description="Helical" evidence="9">
    <location>
        <begin position="104"/>
        <end position="126"/>
    </location>
</feature>
<dbReference type="RefSeq" id="WP_055117967.1">
    <property type="nucleotide sequence ID" value="NZ_CXWA01000004.1"/>
</dbReference>
<dbReference type="InterPro" id="IPR007387">
    <property type="entry name" value="TRAP_DctQ"/>
</dbReference>
<evidence type="ECO:0000256" key="4">
    <source>
        <dbReference type="ARBA" id="ARBA00022519"/>
    </source>
</evidence>
<evidence type="ECO:0000256" key="2">
    <source>
        <dbReference type="ARBA" id="ARBA00022448"/>
    </source>
</evidence>
<feature type="transmembrane region" description="Helical" evidence="9">
    <location>
        <begin position="232"/>
        <end position="253"/>
    </location>
</feature>
<keyword evidence="7 9" id="KW-0472">Membrane</keyword>
<organism evidence="11 12">
    <name type="scientific">Roseibium album</name>
    <dbReference type="NCBI Taxonomy" id="311410"/>
    <lineage>
        <taxon>Bacteria</taxon>
        <taxon>Pseudomonadati</taxon>
        <taxon>Pseudomonadota</taxon>
        <taxon>Alphaproteobacteria</taxon>
        <taxon>Hyphomicrobiales</taxon>
        <taxon>Stappiaceae</taxon>
        <taxon>Roseibium</taxon>
    </lineage>
</organism>
<dbReference type="GO" id="GO:0005886">
    <property type="term" value="C:plasma membrane"/>
    <property type="evidence" value="ECO:0007669"/>
    <property type="project" value="UniProtKB-SubCell"/>
</dbReference>
<comment type="similarity">
    <text evidence="8 9">Belongs to the TRAP transporter small permease family.</text>
</comment>
<comment type="subunit">
    <text evidence="9">The complex comprises the extracytoplasmic solute receptor protein and the two transmembrane proteins.</text>
</comment>
<protein>
    <recommendedName>
        <fullName evidence="9">TRAP transporter small permease protein</fullName>
    </recommendedName>
</protein>
<dbReference type="Proteomes" id="UP000049983">
    <property type="component" value="Unassembled WGS sequence"/>
</dbReference>
<proteinExistence type="inferred from homology"/>
<comment type="caution">
    <text evidence="9">Lacks conserved residue(s) required for the propagation of feature annotation.</text>
</comment>
<keyword evidence="12" id="KW-1185">Reference proteome</keyword>
<feature type="transmembrane region" description="Helical" evidence="9">
    <location>
        <begin position="12"/>
        <end position="34"/>
    </location>
</feature>